<name>A0A660DXC6_9LACO</name>
<dbReference type="Gene3D" id="3.40.630.30">
    <property type="match status" value="1"/>
</dbReference>
<feature type="domain" description="N-acetyltransferase" evidence="3">
    <location>
        <begin position="1"/>
        <end position="144"/>
    </location>
</feature>
<dbReference type="InterPro" id="IPR050832">
    <property type="entry name" value="Bact_Acetyltransf"/>
</dbReference>
<dbReference type="Pfam" id="PF00583">
    <property type="entry name" value="Acetyltransf_1"/>
    <property type="match status" value="1"/>
</dbReference>
<keyword evidence="1 4" id="KW-0808">Transferase</keyword>
<dbReference type="RefSeq" id="WP_130845282.1">
    <property type="nucleotide sequence ID" value="NZ_BJDY01000004.1"/>
</dbReference>
<dbReference type="CDD" id="cd04301">
    <property type="entry name" value="NAT_SF"/>
    <property type="match status" value="1"/>
</dbReference>
<dbReference type="OrthoDB" id="9797826at2"/>
<protein>
    <submittedName>
        <fullName evidence="4">Phosphinothricin N-acetyltransferase [Lactobacillus sp. wkB8]</fullName>
    </submittedName>
</protein>
<keyword evidence="2" id="KW-0012">Acyltransferase</keyword>
<reference evidence="4 5" key="1">
    <citation type="submission" date="2018-11" db="EMBL/GenBank/DDBJ databases">
        <authorList>
            <person name="Wuyts S."/>
        </authorList>
    </citation>
    <scope>NUCLEOTIDE SEQUENCE [LARGE SCALE GENOMIC DNA]</scope>
    <source>
        <strain evidence="4">Lactobacillus mudanjiangensis AMBF249</strain>
    </source>
</reference>
<sequence length="144" mass="15900">MLRKLRLSDVEAIQQINATALGYAVSVAQVQAYLGQLLADTDHQCLIGWADPTTDELQGYVQAELYQSLYAPAMFNVMGLAVAESAQHQGIGRALMTALEQTAQDKGLAGIRLNSGMSRTGAHQFYTRLGYISNKDQRRFYKEI</sequence>
<evidence type="ECO:0000313" key="4">
    <source>
        <dbReference type="EMBL" id="VDG27718.1"/>
    </source>
</evidence>
<dbReference type="Proteomes" id="UP000289996">
    <property type="component" value="Unassembled WGS sequence"/>
</dbReference>
<dbReference type="EMBL" id="UYIG01000046">
    <property type="protein sequence ID" value="VDG27718.1"/>
    <property type="molecule type" value="Genomic_DNA"/>
</dbReference>
<dbReference type="PANTHER" id="PTHR43877">
    <property type="entry name" value="AMINOALKYLPHOSPHONATE N-ACETYLTRANSFERASE-RELATED-RELATED"/>
    <property type="match status" value="1"/>
</dbReference>
<evidence type="ECO:0000313" key="5">
    <source>
        <dbReference type="Proteomes" id="UP000289996"/>
    </source>
</evidence>
<organism evidence="4 5">
    <name type="scientific">Lactiplantibacillus mudanjiangensis</name>
    <dbReference type="NCBI Taxonomy" id="1296538"/>
    <lineage>
        <taxon>Bacteria</taxon>
        <taxon>Bacillati</taxon>
        <taxon>Bacillota</taxon>
        <taxon>Bacilli</taxon>
        <taxon>Lactobacillales</taxon>
        <taxon>Lactobacillaceae</taxon>
        <taxon>Lactiplantibacillus</taxon>
    </lineage>
</organism>
<evidence type="ECO:0000256" key="2">
    <source>
        <dbReference type="ARBA" id="ARBA00023315"/>
    </source>
</evidence>
<keyword evidence="5" id="KW-1185">Reference proteome</keyword>
<evidence type="ECO:0000256" key="1">
    <source>
        <dbReference type="ARBA" id="ARBA00022679"/>
    </source>
</evidence>
<dbReference type="InterPro" id="IPR000182">
    <property type="entry name" value="GNAT_dom"/>
</dbReference>
<evidence type="ECO:0000259" key="3">
    <source>
        <dbReference type="PROSITE" id="PS51186"/>
    </source>
</evidence>
<dbReference type="AlphaFoldDB" id="A0A660DXC6"/>
<dbReference type="SUPFAM" id="SSF55729">
    <property type="entry name" value="Acyl-CoA N-acyltransferases (Nat)"/>
    <property type="match status" value="1"/>
</dbReference>
<dbReference type="GO" id="GO:0016747">
    <property type="term" value="F:acyltransferase activity, transferring groups other than amino-acyl groups"/>
    <property type="evidence" value="ECO:0007669"/>
    <property type="project" value="InterPro"/>
</dbReference>
<gene>
    <name evidence="4" type="ORF">MUDAN_MDHGFNIF_02550</name>
</gene>
<dbReference type="InterPro" id="IPR016181">
    <property type="entry name" value="Acyl_CoA_acyltransferase"/>
</dbReference>
<dbReference type="PROSITE" id="PS51186">
    <property type="entry name" value="GNAT"/>
    <property type="match status" value="1"/>
</dbReference>
<accession>A0A660DXC6</accession>
<proteinExistence type="predicted"/>